<evidence type="ECO:0000256" key="2">
    <source>
        <dbReference type="ARBA" id="ARBA00022763"/>
    </source>
</evidence>
<name>A0ABZ3EV43_9FIRM</name>
<sequence>MNKFRTLTADDIECRVSTVSEKGCSLLLYKDARCDMKILDETVGPENWQRSHELINGNLFCNVSIFDEVKGEWITKQDVGTESYTEKEKGQASDAFKRACFNWGIGRELYTSPYIWIKQADVALKELEYQGKKKYTTYDKFRVTQIIVEDGEIKALAIRNDSLNRMVYQFDVRKKE</sequence>
<evidence type="ECO:0000256" key="1">
    <source>
        <dbReference type="ARBA" id="ARBA00006638"/>
    </source>
</evidence>
<organism evidence="4 5">
    <name type="scientific">Kineothrix sedimenti</name>
    <dbReference type="NCBI Taxonomy" id="3123317"/>
    <lineage>
        <taxon>Bacteria</taxon>
        <taxon>Bacillati</taxon>
        <taxon>Bacillota</taxon>
        <taxon>Clostridia</taxon>
        <taxon>Lachnospirales</taxon>
        <taxon>Lachnospiraceae</taxon>
        <taxon>Kineothrix</taxon>
    </lineage>
</organism>
<evidence type="ECO:0000313" key="4">
    <source>
        <dbReference type="EMBL" id="XAH73169.1"/>
    </source>
</evidence>
<dbReference type="InterPro" id="IPR041247">
    <property type="entry name" value="Rad52_fam"/>
</dbReference>
<gene>
    <name evidence="4" type="ORF">V6984_16895</name>
</gene>
<dbReference type="Pfam" id="PF04098">
    <property type="entry name" value="Rad52_Rad22"/>
    <property type="match status" value="1"/>
</dbReference>
<keyword evidence="5" id="KW-1185">Reference proteome</keyword>
<proteinExistence type="inferred from homology"/>
<accession>A0ABZ3EV43</accession>
<protein>
    <submittedName>
        <fullName evidence="4">Rad52/Rad22 family DNA repair protein</fullName>
    </submittedName>
</protein>
<reference evidence="4 5" key="1">
    <citation type="submission" date="2024-02" db="EMBL/GenBank/DDBJ databases">
        <title>Bacterial strain from lacustrine sediment.</title>
        <authorList>
            <person name="Petit C."/>
            <person name="Fadhlaoui K."/>
        </authorList>
    </citation>
    <scope>NUCLEOTIDE SEQUENCE [LARGE SCALE GENOMIC DNA]</scope>
    <source>
        <strain evidence="4 5">IPX-CK</strain>
    </source>
</reference>
<comment type="similarity">
    <text evidence="1">Belongs to the RAD52 family.</text>
</comment>
<evidence type="ECO:0000313" key="5">
    <source>
        <dbReference type="Proteomes" id="UP001451571"/>
    </source>
</evidence>
<dbReference type="RefSeq" id="WP_342756776.1">
    <property type="nucleotide sequence ID" value="NZ_CP146256.1"/>
</dbReference>
<dbReference type="Proteomes" id="UP001451571">
    <property type="component" value="Chromosome"/>
</dbReference>
<evidence type="ECO:0000256" key="3">
    <source>
        <dbReference type="ARBA" id="ARBA00023204"/>
    </source>
</evidence>
<keyword evidence="2" id="KW-0227">DNA damage</keyword>
<keyword evidence="3" id="KW-0234">DNA repair</keyword>
<dbReference type="EMBL" id="CP146256">
    <property type="protein sequence ID" value="XAH73169.1"/>
    <property type="molecule type" value="Genomic_DNA"/>
</dbReference>